<protein>
    <recommendedName>
        <fullName evidence="4">Membrane protein DUF2157</fullName>
    </recommendedName>
</protein>
<reference evidence="2 3" key="1">
    <citation type="submission" date="2018-04" db="EMBL/GenBank/DDBJ databases">
        <title>Genomic Encyclopedia of Archaeal and Bacterial Type Strains, Phase II (KMG-II): from individual species to whole genera.</title>
        <authorList>
            <person name="Goeker M."/>
        </authorList>
    </citation>
    <scope>NUCLEOTIDE SEQUENCE [LARGE SCALE GENOMIC DNA]</scope>
    <source>
        <strain evidence="2 3">DSM 29955</strain>
    </source>
</reference>
<feature type="transmembrane region" description="Helical" evidence="1">
    <location>
        <begin position="208"/>
        <end position="229"/>
    </location>
</feature>
<gene>
    <name evidence="2" type="ORF">C8N45_102202</name>
</gene>
<proteinExistence type="predicted"/>
<evidence type="ECO:0008006" key="4">
    <source>
        <dbReference type="Google" id="ProtNLM"/>
    </source>
</evidence>
<feature type="transmembrane region" description="Helical" evidence="1">
    <location>
        <begin position="288"/>
        <end position="304"/>
    </location>
</feature>
<feature type="transmembrane region" description="Helical" evidence="1">
    <location>
        <begin position="146"/>
        <end position="163"/>
    </location>
</feature>
<evidence type="ECO:0000313" key="2">
    <source>
        <dbReference type="EMBL" id="PUB17192.1"/>
    </source>
</evidence>
<dbReference type="AlphaFoldDB" id="A0A2T6KLV3"/>
<dbReference type="Proteomes" id="UP000244523">
    <property type="component" value="Unassembled WGS sequence"/>
</dbReference>
<comment type="caution">
    <text evidence="2">The sequence shown here is derived from an EMBL/GenBank/DDBJ whole genome shotgun (WGS) entry which is preliminary data.</text>
</comment>
<dbReference type="RefSeq" id="WP_108385357.1">
    <property type="nucleotide sequence ID" value="NZ_QBUD01000002.1"/>
</dbReference>
<feature type="transmembrane region" description="Helical" evidence="1">
    <location>
        <begin position="112"/>
        <end position="134"/>
    </location>
</feature>
<keyword evidence="1" id="KW-0472">Membrane</keyword>
<sequence length="352" mass="38309">MIERDDLKAAVSSGLLSEKQAAGLISFADSRRGARENLAIGDEPFELFKGFNEIFIVIGLIILASGWYGVTGLAVGTEIMNIQQYASSVSLISAAVIWALSEYFIRYRRMVAPAIMLSIMFAGNAAFGFIAYMAEPFMVAQNDLTSIPPALLAATVALAVFWWRFRVPFAMAMIAIGLFITATMFTAARGGKIEDIRDFFLLSAGGPFAWITLALGVLVFIVAMLFDMSDPHRVTRRSANGFWLHVVAAPALMNTIALSLMDRDATALLLAILGLFAVVAIIIDRRSFLITAIGYVVALTNTVFDNNSTAMTVLILGIVLLLLGAFWERIRAVILRLFGGFLPLDRLPPSHA</sequence>
<evidence type="ECO:0000256" key="1">
    <source>
        <dbReference type="SAM" id="Phobius"/>
    </source>
</evidence>
<feature type="transmembrane region" description="Helical" evidence="1">
    <location>
        <begin position="266"/>
        <end position="283"/>
    </location>
</feature>
<keyword evidence="1" id="KW-1133">Transmembrane helix</keyword>
<feature type="transmembrane region" description="Helical" evidence="1">
    <location>
        <begin position="241"/>
        <end position="260"/>
    </location>
</feature>
<feature type="transmembrane region" description="Helical" evidence="1">
    <location>
        <begin position="310"/>
        <end position="327"/>
    </location>
</feature>
<dbReference type="OrthoDB" id="9770600at2"/>
<dbReference type="EMBL" id="QBUD01000002">
    <property type="protein sequence ID" value="PUB17192.1"/>
    <property type="molecule type" value="Genomic_DNA"/>
</dbReference>
<keyword evidence="3" id="KW-1185">Reference proteome</keyword>
<feature type="transmembrane region" description="Helical" evidence="1">
    <location>
        <begin position="170"/>
        <end position="188"/>
    </location>
</feature>
<accession>A0A2T6KLV3</accession>
<feature type="transmembrane region" description="Helical" evidence="1">
    <location>
        <begin position="54"/>
        <end position="76"/>
    </location>
</feature>
<feature type="transmembrane region" description="Helical" evidence="1">
    <location>
        <begin position="82"/>
        <end position="100"/>
    </location>
</feature>
<name>A0A2T6KLV3_9RHOB</name>
<keyword evidence="1" id="KW-0812">Transmembrane</keyword>
<organism evidence="2 3">
    <name type="scientific">Yoonia sediminilitoris</name>
    <dbReference type="NCBI Taxonomy" id="1286148"/>
    <lineage>
        <taxon>Bacteria</taxon>
        <taxon>Pseudomonadati</taxon>
        <taxon>Pseudomonadota</taxon>
        <taxon>Alphaproteobacteria</taxon>
        <taxon>Rhodobacterales</taxon>
        <taxon>Paracoccaceae</taxon>
        <taxon>Yoonia</taxon>
    </lineage>
</organism>
<evidence type="ECO:0000313" key="3">
    <source>
        <dbReference type="Proteomes" id="UP000244523"/>
    </source>
</evidence>